<dbReference type="Proteomes" id="UP000831701">
    <property type="component" value="Chromosome 6"/>
</dbReference>
<keyword evidence="2" id="KW-1185">Reference proteome</keyword>
<accession>A0ACB8WS75</accession>
<name>A0ACB8WS75_9TELE</name>
<sequence length="415" mass="44942">MTASPSSSSGLEVLLSTLQNAGDVESSLNILNVLDELLSAGTDRRIQYMIGKGGSEALLTALVNTGRSFSPNYTILLPLLHLLAKVGQRDRRIGRKAVEAGAVLLTLNLLKDNVNHARRAAACLWVIQVFSASVSTANLLGENHGLDVIYRLIPQYTTKHLLTIKAAINAFAALLCTMMCGQYIYKYSGYKKSTQPLFKCQTCLLNKARESLVEPSVQLIRKCLPRTRLPLTSNLSAYTFPLPGRPYPVPSDMAPDDSSMESDDEEAEDNQEADSKDYVIKWLSKPNDYRTLVQLTARLLLEVLPEVTGQTKSGSQAHHEQKNIKDRYVARIRIGVTGPHPGARPEGLGLAGERLVAGSLPTGTRPGSARNGDVGPLPVGSPPAGRSMRGRCNVVWVAVVAGGLDDPIPGPKLWQ</sequence>
<evidence type="ECO:0000313" key="2">
    <source>
        <dbReference type="Proteomes" id="UP000831701"/>
    </source>
</evidence>
<proteinExistence type="predicted"/>
<reference evidence="1" key="1">
    <citation type="submission" date="2022-04" db="EMBL/GenBank/DDBJ databases">
        <title>Jade perch genome.</title>
        <authorList>
            <person name="Chao B."/>
        </authorList>
    </citation>
    <scope>NUCLEOTIDE SEQUENCE</scope>
    <source>
        <strain evidence="1">CB-2022</strain>
    </source>
</reference>
<organism evidence="1 2">
    <name type="scientific">Scortum barcoo</name>
    <name type="common">barcoo grunter</name>
    <dbReference type="NCBI Taxonomy" id="214431"/>
    <lineage>
        <taxon>Eukaryota</taxon>
        <taxon>Metazoa</taxon>
        <taxon>Chordata</taxon>
        <taxon>Craniata</taxon>
        <taxon>Vertebrata</taxon>
        <taxon>Euteleostomi</taxon>
        <taxon>Actinopterygii</taxon>
        <taxon>Neopterygii</taxon>
        <taxon>Teleostei</taxon>
        <taxon>Neoteleostei</taxon>
        <taxon>Acanthomorphata</taxon>
        <taxon>Eupercaria</taxon>
        <taxon>Centrarchiformes</taxon>
        <taxon>Terapontoidei</taxon>
        <taxon>Terapontidae</taxon>
        <taxon>Scortum</taxon>
    </lineage>
</organism>
<evidence type="ECO:0000313" key="1">
    <source>
        <dbReference type="EMBL" id="KAI3370895.1"/>
    </source>
</evidence>
<gene>
    <name evidence="1" type="ORF">L3Q82_007404</name>
</gene>
<protein>
    <submittedName>
        <fullName evidence="1">Uncharacterized protein</fullName>
    </submittedName>
</protein>
<comment type="caution">
    <text evidence="1">The sequence shown here is derived from an EMBL/GenBank/DDBJ whole genome shotgun (WGS) entry which is preliminary data.</text>
</comment>
<dbReference type="EMBL" id="CM041536">
    <property type="protein sequence ID" value="KAI3370895.1"/>
    <property type="molecule type" value="Genomic_DNA"/>
</dbReference>